<feature type="transmembrane region" description="Helical" evidence="7">
    <location>
        <begin position="305"/>
        <end position="323"/>
    </location>
</feature>
<feature type="domain" description="Citrate transporter-like" evidence="9">
    <location>
        <begin position="51"/>
        <end position="379"/>
    </location>
</feature>
<comment type="subcellular location">
    <subcellularLocation>
        <location evidence="1">Membrane</location>
        <topology evidence="1">Multi-pass membrane protein</topology>
    </subcellularLocation>
</comment>
<keyword evidence="5 7" id="KW-1133">Transmembrane helix</keyword>
<evidence type="ECO:0000313" key="10">
    <source>
        <dbReference type="EMBL" id="ACL49429.1"/>
    </source>
</evidence>
<keyword evidence="8" id="KW-0732">Signal</keyword>
<dbReference type="eggNOG" id="COG1055">
    <property type="taxonomic scope" value="Bacteria"/>
</dbReference>
<dbReference type="GO" id="GO:0005886">
    <property type="term" value="C:plasma membrane"/>
    <property type="evidence" value="ECO:0007669"/>
    <property type="project" value="TreeGrafter"/>
</dbReference>
<dbReference type="GO" id="GO:0022857">
    <property type="term" value="F:transmembrane transporter activity"/>
    <property type="evidence" value="ECO:0007669"/>
    <property type="project" value="InterPro"/>
</dbReference>
<evidence type="ECO:0000256" key="7">
    <source>
        <dbReference type="SAM" id="Phobius"/>
    </source>
</evidence>
<dbReference type="InterPro" id="IPR001898">
    <property type="entry name" value="SLC13A/DASS"/>
</dbReference>
<evidence type="ECO:0000256" key="8">
    <source>
        <dbReference type="SAM" id="SignalP"/>
    </source>
</evidence>
<keyword evidence="6 7" id="KW-0472">Membrane</keyword>
<dbReference type="CDD" id="cd01115">
    <property type="entry name" value="SLC13_permease"/>
    <property type="match status" value="1"/>
</dbReference>
<evidence type="ECO:0000256" key="3">
    <source>
        <dbReference type="ARBA" id="ARBA00022692"/>
    </source>
</evidence>
<evidence type="ECO:0000256" key="1">
    <source>
        <dbReference type="ARBA" id="ARBA00004141"/>
    </source>
</evidence>
<dbReference type="STRING" id="525146.Ddes_1527"/>
<evidence type="ECO:0000256" key="4">
    <source>
        <dbReference type="ARBA" id="ARBA00022737"/>
    </source>
</evidence>
<dbReference type="PANTHER" id="PTHR43652:SF1">
    <property type="entry name" value="RESPONSE REGULATOR"/>
    <property type="match status" value="1"/>
</dbReference>
<dbReference type="KEGG" id="dds:Ddes_1527"/>
<feature type="transmembrane region" description="Helical" evidence="7">
    <location>
        <begin position="40"/>
        <end position="71"/>
    </location>
</feature>
<dbReference type="AlphaFoldDB" id="B8J102"/>
<keyword evidence="4" id="KW-0677">Repeat</keyword>
<keyword evidence="3 7" id="KW-0812">Transmembrane</keyword>
<feature type="transmembrane region" description="Helical" evidence="7">
    <location>
        <begin position="426"/>
        <end position="446"/>
    </location>
</feature>
<proteinExistence type="predicted"/>
<protein>
    <submittedName>
        <fullName evidence="10">Anion transporter</fullName>
    </submittedName>
</protein>
<accession>B8J102</accession>
<dbReference type="EMBL" id="CP001358">
    <property type="protein sequence ID" value="ACL49429.1"/>
    <property type="molecule type" value="Genomic_DNA"/>
</dbReference>
<dbReference type="PANTHER" id="PTHR43652">
    <property type="entry name" value="BASIC AMINO ACID ANTIPORTER YFCC-RELATED"/>
    <property type="match status" value="1"/>
</dbReference>
<dbReference type="NCBIfam" id="TIGR00785">
    <property type="entry name" value="dass"/>
    <property type="match status" value="1"/>
</dbReference>
<evidence type="ECO:0000256" key="5">
    <source>
        <dbReference type="ARBA" id="ARBA00022989"/>
    </source>
</evidence>
<dbReference type="HOGENOM" id="CLU_005170_6_4_7"/>
<feature type="chain" id="PRO_5002872128" evidence="8">
    <location>
        <begin position="25"/>
        <end position="449"/>
    </location>
</feature>
<feature type="transmembrane region" description="Helical" evidence="7">
    <location>
        <begin position="209"/>
        <end position="229"/>
    </location>
</feature>
<dbReference type="Pfam" id="PF03600">
    <property type="entry name" value="CitMHS"/>
    <property type="match status" value="1"/>
</dbReference>
<feature type="transmembrane region" description="Helical" evidence="7">
    <location>
        <begin position="373"/>
        <end position="406"/>
    </location>
</feature>
<gene>
    <name evidence="10" type="ordered locus">Ddes_1527</name>
</gene>
<dbReference type="InterPro" id="IPR051679">
    <property type="entry name" value="DASS-Related_Transporters"/>
</dbReference>
<dbReference type="InterPro" id="IPR004680">
    <property type="entry name" value="Cit_transptr-like_dom"/>
</dbReference>
<feature type="signal peptide" evidence="8">
    <location>
        <begin position="1"/>
        <end position="24"/>
    </location>
</feature>
<sequence length="449" mass="47576" precursor="true">MKRSFFLAMVVAMLAIIAAQDVFAANQLGIKLPEDPTKAYITLGILVIAAIMFFTEVVPLPITALLVPVALSLTNVISSKVAFSYFGDPTVVLFMAMFIVGEATFITGFADKVGALAVRLSKGNPIKLLVYAMAAVGLLSSVLSNTGTTVVAVPMILGMCMKAKLAPGKVLMPVAFAASLGGTVTLVGTPPNGIINSMLSQTGQTPFGFFEFGLIGIPLLVAGLLYYGLIGHRFLPEGRQIDDAVLSEEAQPRRENKMWHAMAVFAFVVFMMASELVPLTTAAMFGACMMVITGCMTMREAFRSVDWTTIFLFAGMLSMSAAMDKSGAAAIVANAVVSTVSDPWLLMLVCCALTAIITNFMSNTATAALMAPLALPIALGSGISPLPITMGIAMSASACFLTPIATPPNTIVLGPGRYTFLDYVKAGWPLQLITLIMCWLLIPLIWPFH</sequence>
<organism evidence="10">
    <name type="scientific">Desulfovibrio desulfuricans (strain ATCC 27774 / DSM 6949 / MB)</name>
    <dbReference type="NCBI Taxonomy" id="525146"/>
    <lineage>
        <taxon>Bacteria</taxon>
        <taxon>Pseudomonadati</taxon>
        <taxon>Thermodesulfobacteriota</taxon>
        <taxon>Desulfovibrionia</taxon>
        <taxon>Desulfovibrionales</taxon>
        <taxon>Desulfovibrionaceae</taxon>
        <taxon>Desulfovibrio</taxon>
    </lineage>
</organism>
<dbReference type="InterPro" id="IPR031312">
    <property type="entry name" value="Na/sul_symport_CS"/>
</dbReference>
<name>B8J102_DESDA</name>
<feature type="transmembrane region" description="Helical" evidence="7">
    <location>
        <begin position="130"/>
        <end position="158"/>
    </location>
</feature>
<feature type="transmembrane region" description="Helical" evidence="7">
    <location>
        <begin position="170"/>
        <end position="189"/>
    </location>
</feature>
<keyword evidence="2" id="KW-0813">Transport</keyword>
<evidence type="ECO:0000259" key="9">
    <source>
        <dbReference type="Pfam" id="PF03600"/>
    </source>
</evidence>
<feature type="transmembrane region" description="Helical" evidence="7">
    <location>
        <begin position="91"/>
        <end position="110"/>
    </location>
</feature>
<reference evidence="10" key="1">
    <citation type="submission" date="2009-01" db="EMBL/GenBank/DDBJ databases">
        <title>Complete sequence of Desulfovibrio desulfuricans subsp. desulfuricans str. ATCC 27774.</title>
        <authorList>
            <consortium name="US DOE Joint Genome Institute"/>
            <person name="Lucas S."/>
            <person name="Copeland A."/>
            <person name="Lapidus A."/>
            <person name="Glavina del Rio T."/>
            <person name="Tice H."/>
            <person name="Bruce D."/>
            <person name="Goodwin L."/>
            <person name="Pitluck S."/>
            <person name="Sims D."/>
            <person name="Lu M."/>
            <person name="Kiss H."/>
            <person name="Meineke L."/>
            <person name="Brettin T."/>
            <person name="Detter J.C."/>
            <person name="Han C."/>
            <person name="Larimer F."/>
            <person name="Land M."/>
            <person name="Hauser L."/>
            <person name="Kyrpides N."/>
            <person name="Ovchinnikova G."/>
            <person name="Hazen T.C."/>
        </authorList>
    </citation>
    <scope>NUCLEOTIDE SEQUENCE [LARGE SCALE GENOMIC DNA]</scope>
    <source>
        <strain evidence="10">ATCC 27774</strain>
    </source>
</reference>
<feature type="transmembrane region" description="Helical" evidence="7">
    <location>
        <begin position="343"/>
        <end position="361"/>
    </location>
</feature>
<evidence type="ECO:0000256" key="6">
    <source>
        <dbReference type="ARBA" id="ARBA00023136"/>
    </source>
</evidence>
<evidence type="ECO:0000256" key="2">
    <source>
        <dbReference type="ARBA" id="ARBA00022448"/>
    </source>
</evidence>
<dbReference type="PROSITE" id="PS01271">
    <property type="entry name" value="NA_SULFATE"/>
    <property type="match status" value="1"/>
</dbReference>